<sequence>MIGRFVRRYFSSKAAAQQRPTKVIENLLKEHGPMTVNNCWKLAEPAGIKSKTHMKTMLHWLVERERVQITCNHLKHGQKTPAQTRGGKQLKSGQGFKEFLFGIKQKGTKKKLKGIDEDWDEVEDGELASEAPEQSKVETASGKTAEA</sequence>
<evidence type="ECO:0000313" key="3">
    <source>
        <dbReference type="Proteomes" id="UP000825935"/>
    </source>
</evidence>
<accession>A0A8T2SM56</accession>
<proteinExistence type="predicted"/>
<dbReference type="PANTHER" id="PTHR35110">
    <property type="entry name" value="EXPRESSED PROTEIN"/>
    <property type="match status" value="1"/>
</dbReference>
<dbReference type="OMA" id="IKSKTHM"/>
<dbReference type="EMBL" id="CM035424">
    <property type="protein sequence ID" value="KAH7352105.1"/>
    <property type="molecule type" value="Genomic_DNA"/>
</dbReference>
<dbReference type="AlphaFoldDB" id="A0A8T2SM56"/>
<comment type="caution">
    <text evidence="2">The sequence shown here is derived from an EMBL/GenBank/DDBJ whole genome shotgun (WGS) entry which is preliminary data.</text>
</comment>
<feature type="compositionally biased region" description="Polar residues" evidence="1">
    <location>
        <begin position="137"/>
        <end position="147"/>
    </location>
</feature>
<dbReference type="PANTHER" id="PTHR35110:SF1">
    <property type="entry name" value="EXPRESSED PROTEIN"/>
    <property type="match status" value="1"/>
</dbReference>
<dbReference type="Proteomes" id="UP000825935">
    <property type="component" value="Chromosome 19"/>
</dbReference>
<evidence type="ECO:0000313" key="2">
    <source>
        <dbReference type="EMBL" id="KAH7352105.1"/>
    </source>
</evidence>
<organism evidence="2 3">
    <name type="scientific">Ceratopteris richardii</name>
    <name type="common">Triangle waterfern</name>
    <dbReference type="NCBI Taxonomy" id="49495"/>
    <lineage>
        <taxon>Eukaryota</taxon>
        <taxon>Viridiplantae</taxon>
        <taxon>Streptophyta</taxon>
        <taxon>Embryophyta</taxon>
        <taxon>Tracheophyta</taxon>
        <taxon>Polypodiopsida</taxon>
        <taxon>Polypodiidae</taxon>
        <taxon>Polypodiales</taxon>
        <taxon>Pteridineae</taxon>
        <taxon>Pteridaceae</taxon>
        <taxon>Parkerioideae</taxon>
        <taxon>Ceratopteris</taxon>
    </lineage>
</organism>
<dbReference type="OrthoDB" id="1938190at2759"/>
<keyword evidence="3" id="KW-1185">Reference proteome</keyword>
<gene>
    <name evidence="2" type="ORF">KP509_19G030000</name>
</gene>
<protein>
    <submittedName>
        <fullName evidence="2">Uncharacterized protein</fullName>
    </submittedName>
</protein>
<evidence type="ECO:0000256" key="1">
    <source>
        <dbReference type="SAM" id="MobiDB-lite"/>
    </source>
</evidence>
<feature type="region of interest" description="Disordered" evidence="1">
    <location>
        <begin position="123"/>
        <end position="147"/>
    </location>
</feature>
<name>A0A8T2SM56_CERRI</name>
<reference evidence="2" key="1">
    <citation type="submission" date="2021-08" db="EMBL/GenBank/DDBJ databases">
        <title>WGS assembly of Ceratopteris richardii.</title>
        <authorList>
            <person name="Marchant D.B."/>
            <person name="Chen G."/>
            <person name="Jenkins J."/>
            <person name="Shu S."/>
            <person name="Leebens-Mack J."/>
            <person name="Grimwood J."/>
            <person name="Schmutz J."/>
            <person name="Soltis P."/>
            <person name="Soltis D."/>
            <person name="Chen Z.-H."/>
        </authorList>
    </citation>
    <scope>NUCLEOTIDE SEQUENCE</scope>
    <source>
        <strain evidence="2">Whitten #5841</strain>
        <tissue evidence="2">Leaf</tissue>
    </source>
</reference>